<dbReference type="AlphaFoldDB" id="A0A371JQT4"/>
<feature type="transmembrane region" description="Helical" evidence="1">
    <location>
        <begin position="293"/>
        <end position="312"/>
    </location>
</feature>
<feature type="transmembrane region" description="Helical" evidence="1">
    <location>
        <begin position="227"/>
        <end position="248"/>
    </location>
</feature>
<feature type="transmembrane region" description="Helical" evidence="1">
    <location>
        <begin position="40"/>
        <end position="64"/>
    </location>
</feature>
<keyword evidence="1" id="KW-1133">Transmembrane helix</keyword>
<sequence>MEKLKELIQQIHVSEGGHFMVNEETLFAEYGRKNDQQSSLAIKVLSIFGGILASLTFLGFLAIAGIYDSTTGLLVVGITFLILAIWLNRLYQKVLIDTFSICVYLIGISLIIFALADLKVNEDQIAQLCIFIALCCLFLSKSYMLSFISMLIVSICFLVLIISNDVYDFIHLYVWVYACLLVYFFLNEADLIKYKLYDPVRVGLLFSLLFGLIAIGKEGLMPINPDYIWVSSLVSIISILYLVGKIVALMEADSLKFKGWVYLLTTAALLPTFFAPSISGALLIMLLCFLVNYKTGFAVGIIALVYFVAQYYYDLNFTLLTKSIILFSSGIVLLLFYLFLTKKFNAHEKV</sequence>
<feature type="transmembrane region" description="Helical" evidence="1">
    <location>
        <begin position="147"/>
        <end position="163"/>
    </location>
</feature>
<dbReference type="OrthoDB" id="674818at2"/>
<protein>
    <submittedName>
        <fullName evidence="3">DUF4401 domain-containing protein</fullName>
    </submittedName>
</protein>
<keyword evidence="4" id="KW-1185">Reference proteome</keyword>
<dbReference type="Pfam" id="PF14351">
    <property type="entry name" value="DUF4401"/>
    <property type="match status" value="1"/>
</dbReference>
<evidence type="ECO:0000313" key="3">
    <source>
        <dbReference type="EMBL" id="RDY59793.1"/>
    </source>
</evidence>
<feature type="transmembrane region" description="Helical" evidence="1">
    <location>
        <begin position="260"/>
        <end position="287"/>
    </location>
</feature>
<keyword evidence="1" id="KW-0812">Transmembrane</keyword>
<feature type="transmembrane region" description="Helical" evidence="1">
    <location>
        <begin position="319"/>
        <end position="340"/>
    </location>
</feature>
<reference evidence="3 4" key="1">
    <citation type="submission" date="2018-08" db="EMBL/GenBank/DDBJ databases">
        <title>Muricauda nanhaiensis sp. nov., isolated from seawater of the South China Sea.</title>
        <authorList>
            <person name="Dang Y."/>
        </authorList>
    </citation>
    <scope>NUCLEOTIDE SEQUENCE [LARGE SCALE GENOMIC DNA]</scope>
    <source>
        <strain evidence="3 4">SM1704</strain>
    </source>
</reference>
<evidence type="ECO:0000256" key="1">
    <source>
        <dbReference type="SAM" id="Phobius"/>
    </source>
</evidence>
<evidence type="ECO:0000259" key="2">
    <source>
        <dbReference type="Pfam" id="PF14351"/>
    </source>
</evidence>
<proteinExistence type="predicted"/>
<feature type="transmembrane region" description="Helical" evidence="1">
    <location>
        <begin position="198"/>
        <end position="215"/>
    </location>
</feature>
<name>A0A371JQT4_9FLAO</name>
<feature type="transmembrane region" description="Helical" evidence="1">
    <location>
        <begin position="70"/>
        <end position="87"/>
    </location>
</feature>
<gene>
    <name evidence="3" type="ORF">DX873_10560</name>
</gene>
<organism evidence="3 4">
    <name type="scientific">Flagellimonas nanhaiensis</name>
    <dbReference type="NCBI Taxonomy" id="2292706"/>
    <lineage>
        <taxon>Bacteria</taxon>
        <taxon>Pseudomonadati</taxon>
        <taxon>Bacteroidota</taxon>
        <taxon>Flavobacteriia</taxon>
        <taxon>Flavobacteriales</taxon>
        <taxon>Flavobacteriaceae</taxon>
        <taxon>Flagellimonas</taxon>
    </lineage>
</organism>
<keyword evidence="1" id="KW-0472">Membrane</keyword>
<feature type="transmembrane region" description="Helical" evidence="1">
    <location>
        <begin position="94"/>
        <end position="118"/>
    </location>
</feature>
<feature type="domain" description="DUF4401" evidence="2">
    <location>
        <begin position="40"/>
        <end position="342"/>
    </location>
</feature>
<feature type="transmembrane region" description="Helical" evidence="1">
    <location>
        <begin position="169"/>
        <end position="186"/>
    </location>
</feature>
<comment type="caution">
    <text evidence="3">The sequence shown here is derived from an EMBL/GenBank/DDBJ whole genome shotgun (WGS) entry which is preliminary data.</text>
</comment>
<dbReference type="Proteomes" id="UP000261828">
    <property type="component" value="Unassembled WGS sequence"/>
</dbReference>
<dbReference type="RefSeq" id="WP_116184406.1">
    <property type="nucleotide sequence ID" value="NZ_QTJX01000002.1"/>
</dbReference>
<accession>A0A371JQT4</accession>
<dbReference type="EMBL" id="QTJX01000002">
    <property type="protein sequence ID" value="RDY59793.1"/>
    <property type="molecule type" value="Genomic_DNA"/>
</dbReference>
<evidence type="ECO:0000313" key="4">
    <source>
        <dbReference type="Proteomes" id="UP000261828"/>
    </source>
</evidence>
<dbReference type="InterPro" id="IPR025513">
    <property type="entry name" value="DUF4401"/>
</dbReference>